<evidence type="ECO:0000256" key="10">
    <source>
        <dbReference type="ARBA" id="ARBA00022490"/>
    </source>
</evidence>
<dbReference type="SMART" id="SM00129">
    <property type="entry name" value="KISc"/>
    <property type="match status" value="1"/>
</dbReference>
<evidence type="ECO:0000256" key="22">
    <source>
        <dbReference type="ARBA" id="ARBA00023268"/>
    </source>
</evidence>
<comment type="pathway">
    <text evidence="2">One-carbon metabolism; tetrahydrofolate interconversion.</text>
</comment>
<feature type="compositionally biased region" description="Low complexity" evidence="28">
    <location>
        <begin position="1206"/>
        <end position="1227"/>
    </location>
</feature>
<comment type="similarity">
    <text evidence="4">In the C-terminal section; belongs to the formate--tetrahydrofolate ligase family.</text>
</comment>
<dbReference type="InterPro" id="IPR036291">
    <property type="entry name" value="NAD(P)-bd_dom_sf"/>
</dbReference>
<comment type="catalytic activity">
    <reaction evidence="23">
        <text>(6R)-5,10-methenyltetrahydrofolate + H2O = (6R)-10-formyltetrahydrofolate + H(+)</text>
        <dbReference type="Rhea" id="RHEA:23700"/>
        <dbReference type="ChEBI" id="CHEBI:15377"/>
        <dbReference type="ChEBI" id="CHEBI:15378"/>
        <dbReference type="ChEBI" id="CHEBI:57455"/>
        <dbReference type="ChEBI" id="CHEBI:195366"/>
        <dbReference type="EC" id="3.5.4.9"/>
    </reaction>
</comment>
<evidence type="ECO:0000256" key="19">
    <source>
        <dbReference type="ARBA" id="ARBA00023002"/>
    </source>
</evidence>
<gene>
    <name evidence="30" type="ORF">P4O66_009158</name>
</gene>
<dbReference type="FunFam" id="3.40.850.10:FF:000015">
    <property type="entry name" value="Kinesin family member 26A"/>
    <property type="match status" value="1"/>
</dbReference>
<comment type="subunit">
    <text evidence="5">Homodimer.</text>
</comment>
<keyword evidence="21" id="KW-0206">Cytoskeleton</keyword>
<evidence type="ECO:0000256" key="24">
    <source>
        <dbReference type="ARBA" id="ARBA00049033"/>
    </source>
</evidence>
<evidence type="ECO:0000256" key="21">
    <source>
        <dbReference type="ARBA" id="ARBA00023212"/>
    </source>
</evidence>
<evidence type="ECO:0000256" key="28">
    <source>
        <dbReference type="SAM" id="MobiDB-lite"/>
    </source>
</evidence>
<evidence type="ECO:0000256" key="20">
    <source>
        <dbReference type="ARBA" id="ARBA00023175"/>
    </source>
</evidence>
<keyword evidence="11" id="KW-0597">Phosphoprotein</keyword>
<evidence type="ECO:0000256" key="2">
    <source>
        <dbReference type="ARBA" id="ARBA00004777"/>
    </source>
</evidence>
<dbReference type="Gene3D" id="3.10.410.10">
    <property type="entry name" value="Formyltetrahydrofolate synthetase, domain 3"/>
    <property type="match status" value="1"/>
</dbReference>
<dbReference type="GO" id="GO:0004488">
    <property type="term" value="F:methylenetetrahydrofolate dehydrogenase (NADP+) activity"/>
    <property type="evidence" value="ECO:0007669"/>
    <property type="project" value="UniProtKB-EC"/>
</dbReference>
<comment type="similarity">
    <text evidence="26">Belongs to the TRAFAC class myosin-kinesin ATPase superfamily. Kinesin family.</text>
</comment>
<dbReference type="PROSITE" id="PS00766">
    <property type="entry name" value="THF_DHG_CYH_1"/>
    <property type="match status" value="1"/>
</dbReference>
<comment type="subcellular location">
    <subcellularLocation>
        <location evidence="1">Cytoplasm</location>
        <location evidence="1">Cytoskeleton</location>
    </subcellularLocation>
</comment>
<keyword evidence="22" id="KW-0511">Multifunctional enzyme</keyword>
<organism evidence="30 31">
    <name type="scientific">Electrophorus voltai</name>
    <dbReference type="NCBI Taxonomy" id="2609070"/>
    <lineage>
        <taxon>Eukaryota</taxon>
        <taxon>Metazoa</taxon>
        <taxon>Chordata</taxon>
        <taxon>Craniata</taxon>
        <taxon>Vertebrata</taxon>
        <taxon>Euteleostomi</taxon>
        <taxon>Actinopterygii</taxon>
        <taxon>Neopterygii</taxon>
        <taxon>Teleostei</taxon>
        <taxon>Ostariophysi</taxon>
        <taxon>Gymnotiformes</taxon>
        <taxon>Gymnotoidei</taxon>
        <taxon>Gymnotidae</taxon>
        <taxon>Electrophorus</taxon>
    </lineage>
</organism>
<feature type="binding site" evidence="26">
    <location>
        <begin position="560"/>
        <end position="567"/>
    </location>
    <ligand>
        <name>ATP</name>
        <dbReference type="ChEBI" id="CHEBI:30616"/>
    </ligand>
</feature>
<evidence type="ECO:0000256" key="26">
    <source>
        <dbReference type="PROSITE-ProRule" id="PRU00283"/>
    </source>
</evidence>
<dbReference type="PROSITE" id="PS50067">
    <property type="entry name" value="KINESIN_MOTOR_2"/>
    <property type="match status" value="1"/>
</dbReference>
<keyword evidence="14" id="KW-0493">Microtubule</keyword>
<feature type="compositionally biased region" description="Polar residues" evidence="28">
    <location>
        <begin position="1195"/>
        <end position="1205"/>
    </location>
</feature>
<keyword evidence="27" id="KW-0175">Coiled coil</keyword>
<feature type="region of interest" description="Disordered" evidence="28">
    <location>
        <begin position="405"/>
        <end position="427"/>
    </location>
</feature>
<dbReference type="PROSITE" id="PS00767">
    <property type="entry name" value="THF_DHG_CYH_2"/>
    <property type="match status" value="1"/>
</dbReference>
<feature type="compositionally biased region" description="Polar residues" evidence="28">
    <location>
        <begin position="1229"/>
        <end position="1241"/>
    </location>
</feature>
<feature type="compositionally biased region" description="Low complexity" evidence="28">
    <location>
        <begin position="824"/>
        <end position="835"/>
    </location>
</feature>
<evidence type="ECO:0000256" key="17">
    <source>
        <dbReference type="ARBA" id="ARBA00022840"/>
    </source>
</evidence>
<comment type="catalytic activity">
    <reaction evidence="24">
        <text>(6S)-5,6,7,8-tetrahydrofolate + formate + ATP = (6R)-10-formyltetrahydrofolate + ADP + phosphate</text>
        <dbReference type="Rhea" id="RHEA:20221"/>
        <dbReference type="ChEBI" id="CHEBI:15740"/>
        <dbReference type="ChEBI" id="CHEBI:30616"/>
        <dbReference type="ChEBI" id="CHEBI:43474"/>
        <dbReference type="ChEBI" id="CHEBI:57453"/>
        <dbReference type="ChEBI" id="CHEBI:195366"/>
        <dbReference type="ChEBI" id="CHEBI:456216"/>
        <dbReference type="EC" id="6.3.4.3"/>
    </reaction>
</comment>
<evidence type="ECO:0000256" key="8">
    <source>
        <dbReference type="ARBA" id="ARBA00012859"/>
    </source>
</evidence>
<dbReference type="EC" id="3.5.4.9" evidence="7"/>
<dbReference type="FunFam" id="3.40.50.10860:FF:000005">
    <property type="entry name" value="C-1-tetrahydrofolate synthase, cytoplasmic, putative"/>
    <property type="match status" value="1"/>
</dbReference>
<feature type="compositionally biased region" description="Low complexity" evidence="28">
    <location>
        <begin position="1362"/>
        <end position="1373"/>
    </location>
</feature>
<dbReference type="Gene3D" id="3.30.1510.10">
    <property type="entry name" value="Domain 2, N(10)-formyltetrahydrofolate synthetase"/>
    <property type="match status" value="1"/>
</dbReference>
<dbReference type="InterPro" id="IPR027417">
    <property type="entry name" value="P-loop_NTPase"/>
</dbReference>
<dbReference type="Pfam" id="PF01268">
    <property type="entry name" value="FTHFS"/>
    <property type="match status" value="2"/>
</dbReference>
<dbReference type="Gene3D" id="3.40.50.10860">
    <property type="entry name" value="Leucine Dehydrogenase, chain A, domain 1"/>
    <property type="match status" value="1"/>
</dbReference>
<evidence type="ECO:0000256" key="12">
    <source>
        <dbReference type="ARBA" id="ARBA00022563"/>
    </source>
</evidence>
<feature type="region of interest" description="Disordered" evidence="28">
    <location>
        <begin position="817"/>
        <end position="874"/>
    </location>
</feature>
<evidence type="ECO:0000256" key="18">
    <source>
        <dbReference type="ARBA" id="ARBA00022857"/>
    </source>
</evidence>
<dbReference type="PANTHER" id="PTHR21608">
    <property type="entry name" value="KINESIN-LIKE PROTEIN CG14535"/>
    <property type="match status" value="1"/>
</dbReference>
<name>A0AAD8ZAV9_9TELE</name>
<dbReference type="EMBL" id="JAROKS010000015">
    <property type="protein sequence ID" value="KAK1796077.1"/>
    <property type="molecule type" value="Genomic_DNA"/>
</dbReference>
<dbReference type="Proteomes" id="UP001239994">
    <property type="component" value="Unassembled WGS sequence"/>
</dbReference>
<dbReference type="SUPFAM" id="SSF53223">
    <property type="entry name" value="Aminoacid dehydrogenase-like, N-terminal domain"/>
    <property type="match status" value="1"/>
</dbReference>
<feature type="region of interest" description="Disordered" evidence="28">
    <location>
        <begin position="356"/>
        <end position="388"/>
    </location>
</feature>
<dbReference type="Gene3D" id="3.40.50.720">
    <property type="entry name" value="NAD(P)-binding Rossmann-like Domain"/>
    <property type="match status" value="1"/>
</dbReference>
<dbReference type="SUPFAM" id="SSF51735">
    <property type="entry name" value="NAD(P)-binding Rossmann-fold domains"/>
    <property type="match status" value="1"/>
</dbReference>
<dbReference type="GO" id="GO:0005874">
    <property type="term" value="C:microtubule"/>
    <property type="evidence" value="ECO:0007669"/>
    <property type="project" value="UniProtKB-KW"/>
</dbReference>
<evidence type="ECO:0000313" key="31">
    <source>
        <dbReference type="Proteomes" id="UP001239994"/>
    </source>
</evidence>
<comment type="similarity">
    <text evidence="3">In the N-terminal section; belongs to the tetrahydrofolate dehydrogenase/cyclohydrolase family.</text>
</comment>
<dbReference type="FunFam" id="3.10.410.10:FF:000001">
    <property type="entry name" value="Putative formate--tetrahydrofolate ligase"/>
    <property type="match status" value="1"/>
</dbReference>
<evidence type="ECO:0000256" key="15">
    <source>
        <dbReference type="ARBA" id="ARBA00022741"/>
    </source>
</evidence>
<keyword evidence="18" id="KW-0521">NADP</keyword>
<keyword evidence="20 26" id="KW-0505">Motor protein</keyword>
<dbReference type="CDD" id="cd01080">
    <property type="entry name" value="NAD_bind_m-THF_DH_Cyclohyd"/>
    <property type="match status" value="1"/>
</dbReference>
<dbReference type="Gene3D" id="3.40.50.300">
    <property type="entry name" value="P-loop containing nucleotide triphosphate hydrolases"/>
    <property type="match status" value="2"/>
</dbReference>
<feature type="region of interest" description="Disordered" evidence="28">
    <location>
        <begin position="1010"/>
        <end position="1043"/>
    </location>
</feature>
<dbReference type="Pfam" id="PF00763">
    <property type="entry name" value="THF_DHG_CYH"/>
    <property type="match status" value="1"/>
</dbReference>
<dbReference type="InterPro" id="IPR036961">
    <property type="entry name" value="Kinesin_motor_dom_sf"/>
</dbReference>
<dbReference type="SUPFAM" id="SSF52540">
    <property type="entry name" value="P-loop containing nucleoside triphosphate hydrolases"/>
    <property type="match status" value="2"/>
</dbReference>
<feature type="compositionally biased region" description="Polar residues" evidence="28">
    <location>
        <begin position="1136"/>
        <end position="1152"/>
    </location>
</feature>
<dbReference type="InterPro" id="IPR020628">
    <property type="entry name" value="Formate_THF_ligase_CS"/>
</dbReference>
<keyword evidence="13" id="KW-0436">Ligase</keyword>
<feature type="coiled-coil region" evidence="27">
    <location>
        <begin position="1469"/>
        <end position="1496"/>
    </location>
</feature>
<evidence type="ECO:0000256" key="6">
    <source>
        <dbReference type="ARBA" id="ARBA00012295"/>
    </source>
</evidence>
<feature type="compositionally biased region" description="Basic residues" evidence="28">
    <location>
        <begin position="1382"/>
        <end position="1399"/>
    </location>
</feature>
<feature type="region of interest" description="Disordered" evidence="28">
    <location>
        <begin position="1350"/>
        <end position="1411"/>
    </location>
</feature>
<feature type="region of interest" description="Disordered" evidence="28">
    <location>
        <begin position="1135"/>
        <end position="1174"/>
    </location>
</feature>
<dbReference type="Pfam" id="PF00225">
    <property type="entry name" value="Kinesin"/>
    <property type="match status" value="1"/>
</dbReference>
<dbReference type="InterPro" id="IPR020631">
    <property type="entry name" value="THF_DH/CycHdrlase_NAD-bd_dom"/>
</dbReference>
<feature type="compositionally biased region" description="Low complexity" evidence="28">
    <location>
        <begin position="1159"/>
        <end position="1173"/>
    </location>
</feature>
<keyword evidence="16" id="KW-0378">Hydrolase</keyword>
<comment type="function">
    <text evidence="25">Trifunctional enzyme that catalyzes the interconversion of three forms of one-carbon-substituted tetrahydrofolate: (6R)-5,10-methylene-5,6,7,8-tetrahydrofolate, 5,10-methenyltetrahydrofolate and (6S)-10-formyltetrahydrofolate. These derivatives of tetrahydrofolate are differentially required in nucleotide and amino acid biosynthesis, (6S)-10-formyltetrahydrofolate being required for purine biosynthesis while (6R)-5,10-methylene-5,6,7,8-tetrahydrofolate is used for serine and methionine biosynthesis for instance.</text>
</comment>
<keyword evidence="10" id="KW-0963">Cytoplasm</keyword>
<keyword evidence="31" id="KW-1185">Reference proteome</keyword>
<feature type="compositionally biased region" description="Low complexity" evidence="28">
    <location>
        <begin position="863"/>
        <end position="873"/>
    </location>
</feature>
<dbReference type="EC" id="1.5.1.5" evidence="8"/>
<evidence type="ECO:0000256" key="25">
    <source>
        <dbReference type="ARBA" id="ARBA00059708"/>
    </source>
</evidence>
<dbReference type="InterPro" id="IPR027640">
    <property type="entry name" value="Kinesin-like_fam"/>
</dbReference>
<sequence length="2709" mass="291942">GKKKTKNMYTKYLVSVGGRNLEHTGFTVVDSAASNDTLHDSGLSPGKRLHSAEEVLCRNRPNPEGAGSVLVRELSHSEIKDNGGSLCQRCQIISNELNRKALALTEPGTLENSKNALDSGNRQQQDFLDFIKSKPLSSRVKVCLLLYKQLLSGLPDPSFSALLLDKLQAIEWPLRGQATDSRCELCGTHVYQLKCLALRSALGQDCTPDQQPGTTSDLLLPHLAAHRAPSANPSWDRLDQSPLCASVQPLSRIQGDPAAGVRLQEMGWIKSAAAGVDVKTTCLSAVAPLPAHAQLYLEGVWSVSRVSGGYQHQHSQCSLPVQGQGSNIIEGLIVEKDAASYETYCFSYASAAPSLPPAGHRHTNHGQAKVLDQPTPPPGQPTPSPVPQASSAAAFFLRAAQKLNLSKRKKPQPPPPPSPPDPDEPFFYSDGFSAALQLSPPPAPPYLLRASSKSKDTPGMGKVKVMVRICPAKGAWDTSESMSFLKVDTHKKQLTFTEPPNNTHSSAAQRRFAAATALKMFNFDTVFTQDASQAEVCSGTVAEVIQSVVNGADGCIFCFGHANLGKTYTMIGQDSATQSLGVAPCAISWLFKLIEEKKEKAGARFSVRVSAVEISSREEVLTDLLADLSAGTSQDSQGAGVYLREDPVSGSQLQNQSELRACSAERAAFFLDAALAARSISRPNCAEEQRCNSHMLFTLHVTQYRTEKSAKGAMSGGRSRLHLLDLGSCESDLSQTRDGGGGQCLSLAALGNVILALVNGAKHVPYRDSKLTMLLSETLGNINCRTTMIAHISDSPANYAESLSTLQLASRIHRMRKKKSKYASSSSGGESSCEEGQIRQPSHLKPFHPRTVALDPDHPALLSSDPDYSSSSEHSCDTVIYVGPGGAPFSDRELSDNEGPPAFVPIIPSLNKKRVKEASKSDRDHLKCNTFAELQERLECIDGSESTSAFTGERVVEGYEKSSVKKGESLSRMPQLRRGATTLGMVSMPQNSTESKWSHDTIQTSASLKFSSLGKRANGQKGSLLPKSGSMSPPAPPLRKSSLDQRTRVLLSPGALKSLGSDAAKSCSSKVSVSEEEFDVQFRGDSFSYKSSSLKTASSIQARGAKGDTGRYFGSLLSLERCDSLTLLGSKHGTLRESSSANLGSNGKSNRTGPRLGVSSSTPASISPPSTTTLGISKLGQIKASITSRAIASNGNKTKSLSTNGSKPLSSTKSLSTSTARTSLPPSGKTPTRSVIGTNSKPGRGTIMGTKQAVRAANSRVSELVSGSSKKHIKGSGDQASSCGDFGPTPGEPSLPALLPSPYSKITAPRRPQRYSSGHGSDNSSVLSGELPPAMGRTALFYHSGGSSGYESMIRDSETTGSASSAHDSMSESGVSTASRTKVSKSPKKRANGLQRRRLIPAPLPDTSSLGRKAGAAGQWVDLPSLGGSLKEAFEIKVYEIDDVERIQRCKEGSVTEGLQYFSARLRMLEKRHQRLRELRVKHDRLKRELEDAKAQLMLDPEKWAGEFDVDPDLDQDSQDYLEALAQATGELELCVNLCKSRVMMETCFDIMAPASPEQEMEFPCHSMKVPGMFTIHGSKVLLILMQNLTTPSKEADINSQYSQKVPSTFPSHSLAPSDKWDVQKQYQSTDASTVSLAADAYQELIKEADLQDSCNQTLKHLMAYRVHGKHGLEIYHIIYYASSCHLLDSSVLKTSVSTDPNPIPQFITLQPGGSDDCYRPVKASELLTVTAAEHVPWSTDLWRVRLQFRTDTERKHSSPLTVANRVTTFETVICMHVEVGGQAPAIEKLCHVFSSGENEAKDTELQDYRAEGTIKEERKKEECTTPDMFPSTVLKVGHGVRRYWDGPRAIATVISGNKTSQQVREQLKKEVAEMKSQLPGFRPGLVVLQVGDREDSNLYISMKLKAAAQIGLNAKHIRLPKTATEDEVLRNIAAVNENPEAHGLIVQLPLDSVHPIDTEKVTNAVTPEKDVDGLSSVNAGRLARGDLQDCFIPCTPNGCMKLIRQTGVSVAGRNAVVIGRSKIVGAPMHDLLLWNHATVTCCHSKTPDLAAHVGGADILVVGAGKAEMVKGDWIKEGAVVIDCGINYIPDSSRPGGKRVVGDVHYPSAKERAKYITPVPGGVGPMTVAMLMENTVKSAQRFLQNYRPGNWSISYKRVKSQKPQPSDAQISHSCPGKPIGQLAKEVGLFPKEVEPYGASRAKVRLDVLNRLNKQPDGKYVVVTGITPTPLGEGHSTVVLGLAQALGAHLNVSAFACVGQPSPPSSFGSRGGAVGGGYSQIIPIEEVILQPLGDTHAVSTASSLVLDTISAYSHYQSKYSEKVLYDLLVPPVGHRTFSPSQLKRLQDRAFLENEIMAVLSLSTSPRDLQHRLAKMVVAASQSGELVTTEDLGVSAVLALLLNNALKPCLMQTLEGTPAFVHIAHDSPSVMADKIALKLVGSQGFVVSDTAHGADVGMERFFNITCRSSGLQPDVVVLVVTVRALKMHGGGARIRAGFPLPLQYLQENLELLLKGCSHLKKQVDNAMSNGLPVVVAVNVFSSDTEAELELVCNQARQTGVFDAVKCTNWSHGGAGALALAQIVQKAAEMRRPFHFLYDLQMPVIDKIKKVAQSMYGAKDVEFSPKAKEKLELYIKQGFGSFPVCIAKTHLSLSNDPELKGVPVDFTLPITDVNANVGANFLCLLADMEKDCPEDPVWPWLRDNNDLYSNSQ</sequence>
<evidence type="ECO:0000256" key="1">
    <source>
        <dbReference type="ARBA" id="ARBA00004245"/>
    </source>
</evidence>
<dbReference type="InterPro" id="IPR020867">
    <property type="entry name" value="THF_DH/CycHdrlase_CS"/>
</dbReference>
<evidence type="ECO:0000256" key="9">
    <source>
        <dbReference type="ARBA" id="ARBA00017592"/>
    </source>
</evidence>
<dbReference type="GO" id="GO:0004477">
    <property type="term" value="F:methenyltetrahydrofolate cyclohydrolase activity"/>
    <property type="evidence" value="ECO:0007669"/>
    <property type="project" value="UniProtKB-EC"/>
</dbReference>
<evidence type="ECO:0000256" key="3">
    <source>
        <dbReference type="ARBA" id="ARBA00005559"/>
    </source>
</evidence>
<keyword evidence="12" id="KW-0554">One-carbon metabolism</keyword>
<evidence type="ECO:0000256" key="16">
    <source>
        <dbReference type="ARBA" id="ARBA00022801"/>
    </source>
</evidence>
<dbReference type="GO" id="GO:0005524">
    <property type="term" value="F:ATP binding"/>
    <property type="evidence" value="ECO:0007669"/>
    <property type="project" value="UniProtKB-UniRule"/>
</dbReference>
<dbReference type="GO" id="GO:0003777">
    <property type="term" value="F:microtubule motor activity"/>
    <property type="evidence" value="ECO:0007669"/>
    <property type="project" value="InterPro"/>
</dbReference>
<evidence type="ECO:0000259" key="29">
    <source>
        <dbReference type="PROSITE" id="PS50067"/>
    </source>
</evidence>
<comment type="caution">
    <text evidence="30">The sequence shown here is derived from an EMBL/GenBank/DDBJ whole genome shotgun (WGS) entry which is preliminary data.</text>
</comment>
<evidence type="ECO:0000256" key="4">
    <source>
        <dbReference type="ARBA" id="ARBA00006985"/>
    </source>
</evidence>
<dbReference type="InterPro" id="IPR000672">
    <property type="entry name" value="THF_DH/CycHdrlase"/>
</dbReference>
<keyword evidence="15 26" id="KW-0547">Nucleotide-binding</keyword>
<evidence type="ECO:0000256" key="23">
    <source>
        <dbReference type="ARBA" id="ARBA00036357"/>
    </source>
</evidence>
<dbReference type="PANTHER" id="PTHR21608:SF5">
    <property type="entry name" value="KINESIN FAMILY MEMBER 26AA"/>
    <property type="match status" value="1"/>
</dbReference>
<feature type="compositionally biased region" description="Pro residues" evidence="28">
    <location>
        <begin position="374"/>
        <end position="386"/>
    </location>
</feature>
<dbReference type="GO" id="GO:0006730">
    <property type="term" value="P:one-carbon metabolic process"/>
    <property type="evidence" value="ECO:0007669"/>
    <property type="project" value="UniProtKB-KW"/>
</dbReference>
<evidence type="ECO:0000256" key="14">
    <source>
        <dbReference type="ARBA" id="ARBA00022701"/>
    </source>
</evidence>
<feature type="non-terminal residue" evidence="30">
    <location>
        <position position="1"/>
    </location>
</feature>
<feature type="compositionally biased region" description="Low complexity" evidence="28">
    <location>
        <begin position="1294"/>
        <end position="1304"/>
    </location>
</feature>
<dbReference type="Pfam" id="PF02882">
    <property type="entry name" value="THF_DHG_CYH_C"/>
    <property type="match status" value="1"/>
</dbReference>
<dbReference type="GO" id="GO:0004329">
    <property type="term" value="F:formate-tetrahydrofolate ligase activity"/>
    <property type="evidence" value="ECO:0007669"/>
    <property type="project" value="UniProtKB-EC"/>
</dbReference>
<dbReference type="InterPro" id="IPR046346">
    <property type="entry name" value="Aminoacid_DH-like_N_sf"/>
</dbReference>
<evidence type="ECO:0000313" key="30">
    <source>
        <dbReference type="EMBL" id="KAK1796077.1"/>
    </source>
</evidence>
<evidence type="ECO:0000256" key="13">
    <source>
        <dbReference type="ARBA" id="ARBA00022598"/>
    </source>
</evidence>
<dbReference type="GO" id="GO:0007018">
    <property type="term" value="P:microtubule-based movement"/>
    <property type="evidence" value="ECO:0007669"/>
    <property type="project" value="InterPro"/>
</dbReference>
<dbReference type="GO" id="GO:0048731">
    <property type="term" value="P:system development"/>
    <property type="evidence" value="ECO:0007669"/>
    <property type="project" value="UniProtKB-ARBA"/>
</dbReference>
<dbReference type="PROSITE" id="PS00722">
    <property type="entry name" value="FTHFS_2"/>
    <property type="match status" value="1"/>
</dbReference>
<reference evidence="30" key="1">
    <citation type="submission" date="2023-03" db="EMBL/GenBank/DDBJ databases">
        <title>Electrophorus voltai genome.</title>
        <authorList>
            <person name="Bian C."/>
        </authorList>
    </citation>
    <scope>NUCLEOTIDE SEQUENCE</scope>
    <source>
        <strain evidence="30">CB-2022</strain>
        <tissue evidence="30">Muscle</tissue>
    </source>
</reference>
<dbReference type="FunFam" id="3.40.50.720:FF:000006">
    <property type="entry name" value="Bifunctional protein FolD"/>
    <property type="match status" value="1"/>
</dbReference>
<keyword evidence="17 26" id="KW-0067">ATP-binding</keyword>
<dbReference type="HAMAP" id="MF_01576">
    <property type="entry name" value="THF_DHG_CYH"/>
    <property type="match status" value="1"/>
</dbReference>
<dbReference type="GO" id="GO:0008017">
    <property type="term" value="F:microtubule binding"/>
    <property type="evidence" value="ECO:0007669"/>
    <property type="project" value="InterPro"/>
</dbReference>
<dbReference type="InterPro" id="IPR000559">
    <property type="entry name" value="Formate_THF_ligase"/>
</dbReference>
<evidence type="ECO:0000256" key="5">
    <source>
        <dbReference type="ARBA" id="ARBA00011738"/>
    </source>
</evidence>
<dbReference type="PRINTS" id="PR00085">
    <property type="entry name" value="THFDHDRGNASE"/>
</dbReference>
<feature type="domain" description="Kinesin motor" evidence="29">
    <location>
        <begin position="462"/>
        <end position="815"/>
    </location>
</feature>
<evidence type="ECO:0000256" key="7">
    <source>
        <dbReference type="ARBA" id="ARBA00012776"/>
    </source>
</evidence>
<feature type="region of interest" description="Disordered" evidence="28">
    <location>
        <begin position="1195"/>
        <end position="1331"/>
    </location>
</feature>
<evidence type="ECO:0000256" key="11">
    <source>
        <dbReference type="ARBA" id="ARBA00022553"/>
    </source>
</evidence>
<dbReference type="InterPro" id="IPR001752">
    <property type="entry name" value="Kinesin_motor_dom"/>
</dbReference>
<dbReference type="GO" id="GO:0046653">
    <property type="term" value="P:tetrahydrofolate metabolic process"/>
    <property type="evidence" value="ECO:0007669"/>
    <property type="project" value="UniProtKB-ARBA"/>
</dbReference>
<feature type="compositionally biased region" description="Polar residues" evidence="28">
    <location>
        <begin position="1314"/>
        <end position="1327"/>
    </location>
</feature>
<dbReference type="InterPro" id="IPR020630">
    <property type="entry name" value="THF_DH/CycHdrlase_cat_dom"/>
</dbReference>
<dbReference type="EC" id="6.3.4.3" evidence="6"/>
<dbReference type="Gene3D" id="3.40.850.10">
    <property type="entry name" value="Kinesin motor domain"/>
    <property type="match status" value="1"/>
</dbReference>
<protein>
    <recommendedName>
        <fullName evidence="9">C-1-tetrahydrofolate synthase, cytoplasmic</fullName>
        <ecNumber evidence="8">1.5.1.5</ecNumber>
        <ecNumber evidence="7">3.5.4.9</ecNumber>
        <ecNumber evidence="6">6.3.4.3</ecNumber>
    </recommendedName>
</protein>
<evidence type="ECO:0000256" key="27">
    <source>
        <dbReference type="SAM" id="Coils"/>
    </source>
</evidence>
<keyword evidence="19" id="KW-0560">Oxidoreductase</keyword>
<accession>A0AAD8ZAV9</accession>
<proteinExistence type="inferred from homology"/>